<dbReference type="Pfam" id="PF01497">
    <property type="entry name" value="Peripla_BP_2"/>
    <property type="match status" value="1"/>
</dbReference>
<comment type="caution">
    <text evidence="4">The sequence shown here is derived from an EMBL/GenBank/DDBJ whole genome shotgun (WGS) entry which is preliminary data.</text>
</comment>
<dbReference type="Proteomes" id="UP001619911">
    <property type="component" value="Unassembled WGS sequence"/>
</dbReference>
<evidence type="ECO:0000259" key="3">
    <source>
        <dbReference type="PROSITE" id="PS50983"/>
    </source>
</evidence>
<feature type="domain" description="Fe/B12 periplasmic-binding" evidence="3">
    <location>
        <begin position="2"/>
        <end position="257"/>
    </location>
</feature>
<dbReference type="SUPFAM" id="SSF53807">
    <property type="entry name" value="Helical backbone' metal receptor"/>
    <property type="match status" value="1"/>
</dbReference>
<organism evidence="4 5">
    <name type="scientific">Bacillus lumedeiriae</name>
    <dbReference type="NCBI Taxonomy" id="3058829"/>
    <lineage>
        <taxon>Bacteria</taxon>
        <taxon>Bacillati</taxon>
        <taxon>Bacillota</taxon>
        <taxon>Bacilli</taxon>
        <taxon>Bacillales</taxon>
        <taxon>Bacillaceae</taxon>
        <taxon>Bacillus</taxon>
    </lineage>
</organism>
<keyword evidence="2" id="KW-0732">Signal</keyword>
<dbReference type="NCBIfam" id="NF038402">
    <property type="entry name" value="TroA_like"/>
    <property type="match status" value="1"/>
</dbReference>
<dbReference type="EMBL" id="JAUIYO010000011">
    <property type="protein sequence ID" value="MFK2826520.1"/>
    <property type="molecule type" value="Genomic_DNA"/>
</dbReference>
<reference evidence="4 5" key="1">
    <citation type="submission" date="2023-07" db="EMBL/GenBank/DDBJ databases">
        <title>Bacillus lucianemedeirus sp. nov, a new species isolated from an immunobiological production facility.</title>
        <authorList>
            <person name="Costa L.V."/>
            <person name="Miranda R.V.S.L."/>
            <person name="Brandao M.L.L."/>
            <person name="Reis C.M.F."/>
            <person name="Frazao A.M."/>
            <person name="Cruz F.V."/>
            <person name="Baio P.V.P."/>
            <person name="Veras J.F.C."/>
            <person name="Ramos J.N."/>
            <person name="Vieira V."/>
        </authorList>
    </citation>
    <scope>NUCLEOTIDE SEQUENCE [LARGE SCALE GENOMIC DNA]</scope>
    <source>
        <strain evidence="4 5">B190/17</strain>
    </source>
</reference>
<dbReference type="InterPro" id="IPR054828">
    <property type="entry name" value="Vit_B12_bind_prot"/>
</dbReference>
<dbReference type="PANTHER" id="PTHR30535">
    <property type="entry name" value="VITAMIN B12-BINDING PROTEIN"/>
    <property type="match status" value="1"/>
</dbReference>
<evidence type="ECO:0000256" key="1">
    <source>
        <dbReference type="ARBA" id="ARBA00008814"/>
    </source>
</evidence>
<keyword evidence="5" id="KW-1185">Reference proteome</keyword>
<dbReference type="PROSITE" id="PS50983">
    <property type="entry name" value="FE_B12_PBP"/>
    <property type="match status" value="1"/>
</dbReference>
<evidence type="ECO:0000313" key="4">
    <source>
        <dbReference type="EMBL" id="MFK2826520.1"/>
    </source>
</evidence>
<protein>
    <submittedName>
        <fullName evidence="4">Cobalamin-binding protein</fullName>
    </submittedName>
</protein>
<dbReference type="PANTHER" id="PTHR30535:SF34">
    <property type="entry name" value="MOLYBDATE-BINDING PROTEIN MOLA"/>
    <property type="match status" value="1"/>
</dbReference>
<accession>A0ABW8IBI3</accession>
<dbReference type="CDD" id="cd01144">
    <property type="entry name" value="BtuF"/>
    <property type="match status" value="1"/>
</dbReference>
<comment type="similarity">
    <text evidence="1">Belongs to the bacterial solute-binding protein 8 family.</text>
</comment>
<name>A0ABW8IBI3_9BACI</name>
<dbReference type="RefSeq" id="WP_404317915.1">
    <property type="nucleotide sequence ID" value="NZ_JAUIYO010000011.1"/>
</dbReference>
<proteinExistence type="inferred from homology"/>
<dbReference type="Gene3D" id="3.40.50.1980">
    <property type="entry name" value="Nitrogenase molybdenum iron protein domain"/>
    <property type="match status" value="2"/>
</dbReference>
<dbReference type="InterPro" id="IPR002491">
    <property type="entry name" value="ABC_transptr_periplasmic_BD"/>
</dbReference>
<evidence type="ECO:0000256" key="2">
    <source>
        <dbReference type="ARBA" id="ARBA00022729"/>
    </source>
</evidence>
<evidence type="ECO:0000313" key="5">
    <source>
        <dbReference type="Proteomes" id="UP001619911"/>
    </source>
</evidence>
<gene>
    <name evidence="4" type="ORF">QYG89_12735</name>
</gene>
<sequence>MRIISICPSNTEIIEFLGLTSQLIGVDNYSDWPVNLDHLPKLGSDLDIDMDKVEELRPDLVIASLSVPGMEKNVKALKSRDIPHIVINSHSLAEIGESIEEIGAACEVPERGKQVAERYRTQLAQFHSIASLIHERPSLYWEWWPKPVFTPGRVNWLTEISELAGARNVFADKDTASFQTDLEEVKRREPDYILLSWVGVRTEKINPAVVHKREGWNELPAVQKQQIAVMEEDFFCRPSPRLIIGLDKLAKMIHPNAFQSVPLDPLFQKSSEAR</sequence>
<dbReference type="InterPro" id="IPR050902">
    <property type="entry name" value="ABC_Transporter_SBP"/>
</dbReference>